<dbReference type="Pfam" id="PF01480">
    <property type="entry name" value="PWI"/>
    <property type="match status" value="1"/>
</dbReference>
<dbReference type="Proteomes" id="UP000243723">
    <property type="component" value="Unassembled WGS sequence"/>
</dbReference>
<dbReference type="GO" id="GO:0003723">
    <property type="term" value="F:RNA binding"/>
    <property type="evidence" value="ECO:0007669"/>
    <property type="project" value="TreeGrafter"/>
</dbReference>
<dbReference type="GO" id="GO:0006397">
    <property type="term" value="P:mRNA processing"/>
    <property type="evidence" value="ECO:0007669"/>
    <property type="project" value="UniProtKB-KW"/>
</dbReference>
<sequence length="247" mass="28677">MPPIITNVDQKLLRDTKFPPEFNRKVDTTKVNVPVIKNWAAGEVSKLLGFEDDVVIGLLFDLLEGEKHPNVKVLQLQLAGFLGDDAPSFCQQLWNLCLSAQESATGVPQQLLEAKKAELMQERQEQEQAAEQARRRRDQQDSRDRELDDVRFRERRERDDRRFGDRGGRGGRDVRDFDRRPPPRRDFSRSPPPRRPRPDYDYGRRPPPRDMDSYVPSSSSRSFSFEKPISIKGSHPVIQWTRLSRRG</sequence>
<evidence type="ECO:0000313" key="5">
    <source>
        <dbReference type="Proteomes" id="UP000243723"/>
    </source>
</evidence>
<comment type="caution">
    <text evidence="4">The sequence shown here is derived from an EMBL/GenBank/DDBJ whole genome shotgun (WGS) entry which is preliminary data.</text>
</comment>
<organism evidence="4 5">
    <name type="scientific">Elsinoe australis</name>
    <dbReference type="NCBI Taxonomy" id="40998"/>
    <lineage>
        <taxon>Eukaryota</taxon>
        <taxon>Fungi</taxon>
        <taxon>Dikarya</taxon>
        <taxon>Ascomycota</taxon>
        <taxon>Pezizomycotina</taxon>
        <taxon>Dothideomycetes</taxon>
        <taxon>Dothideomycetidae</taxon>
        <taxon>Myriangiales</taxon>
        <taxon>Elsinoaceae</taxon>
        <taxon>Elsinoe</taxon>
    </lineage>
</organism>
<keyword evidence="1" id="KW-0507">mRNA processing</keyword>
<dbReference type="PANTHER" id="PTHR23148">
    <property type="entry name" value="SERINE/ARGININE REGULATED NUCLEAR MATRIX PROTEIN"/>
    <property type="match status" value="1"/>
</dbReference>
<dbReference type="GO" id="GO:0048024">
    <property type="term" value="P:regulation of mRNA splicing, via spliceosome"/>
    <property type="evidence" value="ECO:0007669"/>
    <property type="project" value="TreeGrafter"/>
</dbReference>
<dbReference type="Gene3D" id="1.20.1390.10">
    <property type="entry name" value="PWI domain"/>
    <property type="match status" value="1"/>
</dbReference>
<evidence type="ECO:0000256" key="2">
    <source>
        <dbReference type="SAM" id="MobiDB-lite"/>
    </source>
</evidence>
<dbReference type="AlphaFoldDB" id="A0A2P8AI69"/>
<accession>A0A2P8AI69</accession>
<keyword evidence="5" id="KW-1185">Reference proteome</keyword>
<dbReference type="PROSITE" id="PS51025">
    <property type="entry name" value="PWI"/>
    <property type="match status" value="1"/>
</dbReference>
<dbReference type="InterPro" id="IPR002483">
    <property type="entry name" value="PWI_dom"/>
</dbReference>
<dbReference type="PANTHER" id="PTHR23148:SF0">
    <property type="entry name" value="SERINE_ARGININE REPETITIVE MATRIX PROTEIN 1"/>
    <property type="match status" value="1"/>
</dbReference>
<dbReference type="InterPro" id="IPR052225">
    <property type="entry name" value="Ser/Arg_repetitive_matrix"/>
</dbReference>
<feature type="region of interest" description="Disordered" evidence="2">
    <location>
        <begin position="119"/>
        <end position="234"/>
    </location>
</feature>
<dbReference type="OrthoDB" id="163257at2759"/>
<evidence type="ECO:0000259" key="3">
    <source>
        <dbReference type="PROSITE" id="PS51025"/>
    </source>
</evidence>
<feature type="compositionally biased region" description="Basic and acidic residues" evidence="2">
    <location>
        <begin position="196"/>
        <end position="212"/>
    </location>
</feature>
<name>A0A2P8AI69_9PEZI</name>
<dbReference type="SUPFAM" id="SSF101233">
    <property type="entry name" value="PWI domain"/>
    <property type="match status" value="1"/>
</dbReference>
<evidence type="ECO:0000256" key="1">
    <source>
        <dbReference type="ARBA" id="ARBA00022664"/>
    </source>
</evidence>
<dbReference type="STRING" id="40998.A0A2P8AI69"/>
<gene>
    <name evidence="4" type="ORF">B9Z65_1032</name>
</gene>
<dbReference type="InterPro" id="IPR036483">
    <property type="entry name" value="PWI_dom_sf"/>
</dbReference>
<dbReference type="GO" id="GO:0005681">
    <property type="term" value="C:spliceosomal complex"/>
    <property type="evidence" value="ECO:0007669"/>
    <property type="project" value="TreeGrafter"/>
</dbReference>
<protein>
    <recommendedName>
        <fullName evidence="3">PWI domain-containing protein</fullName>
    </recommendedName>
</protein>
<dbReference type="SMART" id="SM00311">
    <property type="entry name" value="PWI"/>
    <property type="match status" value="1"/>
</dbReference>
<evidence type="ECO:0000313" key="4">
    <source>
        <dbReference type="EMBL" id="PSK60134.1"/>
    </source>
</evidence>
<proteinExistence type="predicted"/>
<feature type="domain" description="PWI" evidence="3">
    <location>
        <begin position="15"/>
        <end position="114"/>
    </location>
</feature>
<reference evidence="4 5" key="1">
    <citation type="submission" date="2017-05" db="EMBL/GenBank/DDBJ databases">
        <title>Draft genome sequence of Elsinoe australis.</title>
        <authorList>
            <person name="Cheng Q."/>
        </authorList>
    </citation>
    <scope>NUCLEOTIDE SEQUENCE [LARGE SCALE GENOMIC DNA]</scope>
    <source>
        <strain evidence="4 5">NL1</strain>
    </source>
</reference>
<feature type="compositionally biased region" description="Basic and acidic residues" evidence="2">
    <location>
        <begin position="138"/>
        <end position="188"/>
    </location>
</feature>
<dbReference type="EMBL" id="NHZQ01000003">
    <property type="protein sequence ID" value="PSK60134.1"/>
    <property type="molecule type" value="Genomic_DNA"/>
</dbReference>